<dbReference type="FunFam" id="3.30.160.60:FF:001498">
    <property type="entry name" value="Zinc finger protein 404"/>
    <property type="match status" value="3"/>
</dbReference>
<evidence type="ECO:0000313" key="13">
    <source>
        <dbReference type="Proteomes" id="UP000192223"/>
    </source>
</evidence>
<dbReference type="SMART" id="SM00355">
    <property type="entry name" value="ZnF_C2H2"/>
    <property type="match status" value="7"/>
</dbReference>
<dbReference type="GO" id="GO:0008270">
    <property type="term" value="F:zinc ion binding"/>
    <property type="evidence" value="ECO:0007669"/>
    <property type="project" value="UniProtKB-KW"/>
</dbReference>
<evidence type="ECO:0000256" key="1">
    <source>
        <dbReference type="ARBA" id="ARBA00004123"/>
    </source>
</evidence>
<feature type="domain" description="C2H2-type" evidence="12">
    <location>
        <begin position="236"/>
        <end position="254"/>
    </location>
</feature>
<name>A0A1W4XBJ2_AGRPL</name>
<evidence type="ECO:0000256" key="4">
    <source>
        <dbReference type="ARBA" id="ARBA00022737"/>
    </source>
</evidence>
<evidence type="ECO:0000256" key="5">
    <source>
        <dbReference type="ARBA" id="ARBA00022771"/>
    </source>
</evidence>
<dbReference type="GeneID" id="108742680"/>
<evidence type="ECO:0000256" key="10">
    <source>
        <dbReference type="ARBA" id="ARBA00023242"/>
    </source>
</evidence>
<dbReference type="AlphaFoldDB" id="A0A1W4XBJ2"/>
<dbReference type="RefSeq" id="XP_018333476.1">
    <property type="nucleotide sequence ID" value="XM_018477974.1"/>
</dbReference>
<dbReference type="GO" id="GO:0010468">
    <property type="term" value="P:regulation of gene expression"/>
    <property type="evidence" value="ECO:0007669"/>
    <property type="project" value="TreeGrafter"/>
</dbReference>
<dbReference type="FunFam" id="3.30.160.60:FF:000912">
    <property type="entry name" value="Zinc finger protein 660"/>
    <property type="match status" value="1"/>
</dbReference>
<dbReference type="Proteomes" id="UP000192223">
    <property type="component" value="Unplaced"/>
</dbReference>
<accession>A0A1W4XBJ2</accession>
<comment type="subcellular location">
    <subcellularLocation>
        <location evidence="1">Nucleus</location>
    </subcellularLocation>
</comment>
<keyword evidence="5 11" id="KW-0863">Zinc-finger</keyword>
<dbReference type="InParanoid" id="A0A1W4XBJ2"/>
<feature type="domain" description="C2H2-type" evidence="12">
    <location>
        <begin position="152"/>
        <end position="179"/>
    </location>
</feature>
<dbReference type="FunFam" id="3.30.160.60:FF:000176">
    <property type="entry name" value="zinc finger protein 70"/>
    <property type="match status" value="1"/>
</dbReference>
<evidence type="ECO:0000256" key="6">
    <source>
        <dbReference type="ARBA" id="ARBA00022833"/>
    </source>
</evidence>
<keyword evidence="6" id="KW-0862">Zinc</keyword>
<keyword evidence="8" id="KW-0238">DNA-binding</keyword>
<dbReference type="OrthoDB" id="6671661at2759"/>
<dbReference type="KEGG" id="apln:108742680"/>
<dbReference type="GO" id="GO:0045596">
    <property type="term" value="P:negative regulation of cell differentiation"/>
    <property type="evidence" value="ECO:0007669"/>
    <property type="project" value="UniProtKB-ARBA"/>
</dbReference>
<feature type="domain" description="C2H2-type" evidence="12">
    <location>
        <begin position="208"/>
        <end position="235"/>
    </location>
</feature>
<evidence type="ECO:0000256" key="9">
    <source>
        <dbReference type="ARBA" id="ARBA00023163"/>
    </source>
</evidence>
<dbReference type="PROSITE" id="PS50157">
    <property type="entry name" value="ZINC_FINGER_C2H2_2"/>
    <property type="match status" value="7"/>
</dbReference>
<gene>
    <name evidence="14" type="primary">LOC108742680</name>
</gene>
<organism evidence="13 14">
    <name type="scientific">Agrilus planipennis</name>
    <name type="common">Emerald ash borer</name>
    <name type="synonym">Agrilus marcopoli</name>
    <dbReference type="NCBI Taxonomy" id="224129"/>
    <lineage>
        <taxon>Eukaryota</taxon>
        <taxon>Metazoa</taxon>
        <taxon>Ecdysozoa</taxon>
        <taxon>Arthropoda</taxon>
        <taxon>Hexapoda</taxon>
        <taxon>Insecta</taxon>
        <taxon>Pterygota</taxon>
        <taxon>Neoptera</taxon>
        <taxon>Endopterygota</taxon>
        <taxon>Coleoptera</taxon>
        <taxon>Polyphaga</taxon>
        <taxon>Elateriformia</taxon>
        <taxon>Buprestoidea</taxon>
        <taxon>Buprestidae</taxon>
        <taxon>Agrilinae</taxon>
        <taxon>Agrilus</taxon>
    </lineage>
</organism>
<keyword evidence="9" id="KW-0804">Transcription</keyword>
<keyword evidence="3" id="KW-0479">Metal-binding</keyword>
<keyword evidence="10" id="KW-0539">Nucleus</keyword>
<reference evidence="14" key="1">
    <citation type="submission" date="2025-08" db="UniProtKB">
        <authorList>
            <consortium name="RefSeq"/>
        </authorList>
    </citation>
    <scope>IDENTIFICATION</scope>
    <source>
        <tissue evidence="14">Entire body</tissue>
    </source>
</reference>
<protein>
    <submittedName>
        <fullName evidence="14">Zinc finger protein 239-like</fullName>
    </submittedName>
</protein>
<comment type="similarity">
    <text evidence="2">Belongs to the krueppel C2H2-type zinc-finger protein family.</text>
</comment>
<sequence>MSENNSRAVAYALNNSSLHVGNNDNLYTKEQYRINDTRESALNDHNYHSFLHIQDLEMNNNKNSCNLYPCTYCSKTFNNQANLLRHMRIHTGEKPFQCRTCNKKFTQQSNLWKHMKIHSGIKPFECEFCKKTFSQRANMQKHMIIHFGIKPFQCCVCEKSFTQQANLDKHMFLHTGEKPFQCVYCSKKFAQRINMIKHQNFHLGLKPYSCSICGNSFTQQSNLKKHIQVHTQVKNFNCHKCGKGYIQKVSLKKHLLHCKESSTQIKDEASLYSYDDLENRIQAHTISKDDTEMTIKCGCCDNEFAEEDTFLEHLETCKEGLDNADSEIHINRAKCIEVLLDEGSNSKFIVLDNNLVLKVEKPKQDDFNVNNLPNNHSELK</sequence>
<dbReference type="InterPro" id="IPR050331">
    <property type="entry name" value="Zinc_finger"/>
</dbReference>
<keyword evidence="7" id="KW-0805">Transcription regulation</keyword>
<evidence type="ECO:0000256" key="11">
    <source>
        <dbReference type="PROSITE-ProRule" id="PRU00042"/>
    </source>
</evidence>
<dbReference type="PROSITE" id="PS00028">
    <property type="entry name" value="ZINC_FINGER_C2H2_1"/>
    <property type="match status" value="6"/>
</dbReference>
<dbReference type="SUPFAM" id="SSF57667">
    <property type="entry name" value="beta-beta-alpha zinc fingers"/>
    <property type="match status" value="4"/>
</dbReference>
<dbReference type="STRING" id="224129.A0A1W4XBJ2"/>
<evidence type="ECO:0000256" key="8">
    <source>
        <dbReference type="ARBA" id="ARBA00023125"/>
    </source>
</evidence>
<feature type="domain" description="C2H2-type" evidence="12">
    <location>
        <begin position="124"/>
        <end position="151"/>
    </location>
</feature>
<evidence type="ECO:0000313" key="14">
    <source>
        <dbReference type="RefSeq" id="XP_018333476.1"/>
    </source>
</evidence>
<proteinExistence type="inferred from homology"/>
<dbReference type="GO" id="GO:0005634">
    <property type="term" value="C:nucleus"/>
    <property type="evidence" value="ECO:0007669"/>
    <property type="project" value="UniProtKB-SubCell"/>
</dbReference>
<keyword evidence="13" id="KW-1185">Reference proteome</keyword>
<dbReference type="InterPro" id="IPR036236">
    <property type="entry name" value="Znf_C2H2_sf"/>
</dbReference>
<dbReference type="FunFam" id="3.30.160.60:FF:001480">
    <property type="entry name" value="Si:cabz01071911.3"/>
    <property type="match status" value="1"/>
</dbReference>
<evidence type="ECO:0000256" key="3">
    <source>
        <dbReference type="ARBA" id="ARBA00022723"/>
    </source>
</evidence>
<evidence type="ECO:0000259" key="12">
    <source>
        <dbReference type="PROSITE" id="PS50157"/>
    </source>
</evidence>
<feature type="domain" description="C2H2-type" evidence="12">
    <location>
        <begin position="180"/>
        <end position="207"/>
    </location>
</feature>
<dbReference type="Gene3D" id="3.30.160.60">
    <property type="entry name" value="Classic Zinc Finger"/>
    <property type="match status" value="6"/>
</dbReference>
<keyword evidence="4" id="KW-0677">Repeat</keyword>
<evidence type="ECO:0000256" key="7">
    <source>
        <dbReference type="ARBA" id="ARBA00023015"/>
    </source>
</evidence>
<dbReference type="InterPro" id="IPR013087">
    <property type="entry name" value="Znf_C2H2_type"/>
</dbReference>
<dbReference type="PANTHER" id="PTHR16515:SF49">
    <property type="entry name" value="GASTRULA ZINC FINGER PROTEIN XLCGF49.1-LIKE-RELATED"/>
    <property type="match status" value="1"/>
</dbReference>
<evidence type="ECO:0000256" key="2">
    <source>
        <dbReference type="ARBA" id="ARBA00006991"/>
    </source>
</evidence>
<dbReference type="Pfam" id="PF00096">
    <property type="entry name" value="zf-C2H2"/>
    <property type="match status" value="7"/>
</dbReference>
<dbReference type="PANTHER" id="PTHR16515">
    <property type="entry name" value="PR DOMAIN ZINC FINGER PROTEIN"/>
    <property type="match status" value="1"/>
</dbReference>
<feature type="domain" description="C2H2-type" evidence="12">
    <location>
        <begin position="96"/>
        <end position="123"/>
    </location>
</feature>
<dbReference type="GO" id="GO:0003677">
    <property type="term" value="F:DNA binding"/>
    <property type="evidence" value="ECO:0007669"/>
    <property type="project" value="UniProtKB-KW"/>
</dbReference>
<feature type="domain" description="C2H2-type" evidence="12">
    <location>
        <begin position="68"/>
        <end position="95"/>
    </location>
</feature>